<accession>A0ABU9LGC0</accession>
<keyword evidence="3" id="KW-1185">Reference proteome</keyword>
<dbReference type="RefSeq" id="WP_342302546.1">
    <property type="nucleotide sequence ID" value="NZ_JBCEWA010000001.1"/>
</dbReference>
<feature type="transmembrane region" description="Helical" evidence="1">
    <location>
        <begin position="61"/>
        <end position="79"/>
    </location>
</feature>
<evidence type="ECO:0000256" key="1">
    <source>
        <dbReference type="SAM" id="Phobius"/>
    </source>
</evidence>
<feature type="transmembrane region" description="Helical" evidence="1">
    <location>
        <begin position="30"/>
        <end position="49"/>
    </location>
</feature>
<sequence length="150" mass="16448">MNKRLYFFLIAEFLILIALILAVVLKYKTLVMLILLGSPLLLIGGAVIAHLFSDAKTPQKIIISIVVYVIVALNVFSIIDPDVVWRGILTPSMGKAPILFNEQGEQIVGTGDEGVTNAVYIYTLLLTGALVVICELFLFVKKILKSITSK</sequence>
<gene>
    <name evidence="2" type="ORF">AAF454_00185</name>
</gene>
<name>A0ABU9LGC0_9BACL</name>
<feature type="transmembrane region" description="Helical" evidence="1">
    <location>
        <begin position="119"/>
        <end position="140"/>
    </location>
</feature>
<proteinExistence type="predicted"/>
<protein>
    <submittedName>
        <fullName evidence="2">Uncharacterized protein</fullName>
    </submittedName>
</protein>
<keyword evidence="1" id="KW-0812">Transmembrane</keyword>
<dbReference type="Proteomes" id="UP001398420">
    <property type="component" value="Unassembled WGS sequence"/>
</dbReference>
<feature type="transmembrane region" description="Helical" evidence="1">
    <location>
        <begin position="5"/>
        <end position="24"/>
    </location>
</feature>
<dbReference type="EMBL" id="JBCEWA010000001">
    <property type="protein sequence ID" value="MEL5986832.1"/>
    <property type="molecule type" value="Genomic_DNA"/>
</dbReference>
<reference evidence="2 3" key="1">
    <citation type="submission" date="2024-04" db="EMBL/GenBank/DDBJ databases">
        <authorList>
            <person name="Wu Y.S."/>
            <person name="Zhang L."/>
        </authorList>
    </citation>
    <scope>NUCLEOTIDE SEQUENCE [LARGE SCALE GENOMIC DNA]</scope>
    <source>
        <strain evidence="2 3">KG-01</strain>
    </source>
</reference>
<keyword evidence="1" id="KW-1133">Transmembrane helix</keyword>
<evidence type="ECO:0000313" key="3">
    <source>
        <dbReference type="Proteomes" id="UP001398420"/>
    </source>
</evidence>
<organism evidence="2 3">
    <name type="scientific">Kurthia gibsonii</name>
    <dbReference type="NCBI Taxonomy" id="33946"/>
    <lineage>
        <taxon>Bacteria</taxon>
        <taxon>Bacillati</taxon>
        <taxon>Bacillota</taxon>
        <taxon>Bacilli</taxon>
        <taxon>Bacillales</taxon>
        <taxon>Caryophanaceae</taxon>
        <taxon>Kurthia</taxon>
    </lineage>
</organism>
<comment type="caution">
    <text evidence="2">The sequence shown here is derived from an EMBL/GenBank/DDBJ whole genome shotgun (WGS) entry which is preliminary data.</text>
</comment>
<keyword evidence="1" id="KW-0472">Membrane</keyword>
<evidence type="ECO:0000313" key="2">
    <source>
        <dbReference type="EMBL" id="MEL5986832.1"/>
    </source>
</evidence>